<feature type="compositionally biased region" description="Basic and acidic residues" evidence="1">
    <location>
        <begin position="303"/>
        <end position="315"/>
    </location>
</feature>
<gene>
    <name evidence="2" type="ORF">GCM10009789_83160</name>
</gene>
<dbReference type="SUPFAM" id="SSF52540">
    <property type="entry name" value="P-loop containing nucleoside triphosphate hydrolases"/>
    <property type="match status" value="1"/>
</dbReference>
<dbReference type="EMBL" id="BAAAOS010000066">
    <property type="protein sequence ID" value="GAA1616509.1"/>
    <property type="molecule type" value="Genomic_DNA"/>
</dbReference>
<keyword evidence="3" id="KW-1185">Reference proteome</keyword>
<dbReference type="InterPro" id="IPR027417">
    <property type="entry name" value="P-loop_NTPase"/>
</dbReference>
<evidence type="ECO:0000256" key="1">
    <source>
        <dbReference type="SAM" id="MobiDB-lite"/>
    </source>
</evidence>
<evidence type="ECO:0000313" key="3">
    <source>
        <dbReference type="Proteomes" id="UP001500393"/>
    </source>
</evidence>
<dbReference type="RefSeq" id="WP_344222292.1">
    <property type="nucleotide sequence ID" value="NZ_BAAAOS010000066.1"/>
</dbReference>
<feature type="region of interest" description="Disordered" evidence="1">
    <location>
        <begin position="303"/>
        <end position="334"/>
    </location>
</feature>
<feature type="region of interest" description="Disordered" evidence="1">
    <location>
        <begin position="808"/>
        <end position="832"/>
    </location>
</feature>
<sequence length="847" mass="91757">MNRTLTRGLASLGLGKDRSEPPTRLIAAAPGLLVSETKAEAWFLIPTANTDLATETARDAELDNVVRFAMRYLVDRECHLKVVWGRVSGMDYAAEVASRFVNGDGEAWAEQRGARIDADDLPQRYVLLGVKLADRNTRGAGKSGVLAEALGTTTKQVPKEEMAHLSQQVRKIGQALAKSPWQARMASVEEISWMISREMHRGAVGIPRAGLITGAPLGRLVASKIVPYSDHIEIFDVSDQVSAYACVLTMDEFDEVLEVPGPGEWLRTLSEVSYVTGEGTERSVNVDASVRFTVLRPKDAGKIVSESKRSAKEQARSASRSSAGTPSDEVAETEDVMSLLQRDIRRDGITLVEDHPRLVVTGSSIEELEIHIDAVIQHYAERGIAVNIGANEQRDLWLESMPGDRLRVTDLGHVREASAFFGSSFWCGSRVGEDTGPAIGILTGSTPGIVRYDVAAGASMNDATTTALIGRSGRGKSTALMLMGLDAAISGAWSVILDLKGDLAGVVDVAKDYGIPSAVTEISPKYSGAADMFRFLATDQAVLQIPAQLMLIAPRELRAGAESLIVEAVRTEAAESTRPTTNGVIQRLMSSDDTQASRLGRALWGLTQDGIGSIVAGPPTDVADPLSTEPGLWLVQLPNLSLPTPTSDPDQWTPPERVGMATLRGLLTWLINTSGNPLIRSQAKVIGIPEVHLLAKTNDGASYLDRSARMGRAFGTSLVLDTQDSETIANNPGLVEQLRTIFVFSLRSMDQLVGAAELLGLPNHPSTYNMIRNINTKPDRSIWHGHCLMRDRRDEVASVQWEYPNAEIARQLNTSPTSGQGRPGEPEDELEDEYFDEYEYADEEGVA</sequence>
<dbReference type="InterPro" id="IPR051162">
    <property type="entry name" value="T4SS_component"/>
</dbReference>
<feature type="compositionally biased region" description="Polar residues" evidence="1">
    <location>
        <begin position="811"/>
        <end position="820"/>
    </location>
</feature>
<comment type="caution">
    <text evidence="2">The sequence shown here is derived from an EMBL/GenBank/DDBJ whole genome shotgun (WGS) entry which is preliminary data.</text>
</comment>
<protein>
    <recommendedName>
        <fullName evidence="4">AAA-like domain-containing protein</fullName>
    </recommendedName>
</protein>
<reference evidence="3" key="1">
    <citation type="journal article" date="2019" name="Int. J. Syst. Evol. Microbiol.">
        <title>The Global Catalogue of Microorganisms (GCM) 10K type strain sequencing project: providing services to taxonomists for standard genome sequencing and annotation.</title>
        <authorList>
            <consortium name="The Broad Institute Genomics Platform"/>
            <consortium name="The Broad Institute Genome Sequencing Center for Infectious Disease"/>
            <person name="Wu L."/>
            <person name="Ma J."/>
        </authorList>
    </citation>
    <scope>NUCLEOTIDE SEQUENCE [LARGE SCALE GENOMIC DNA]</scope>
    <source>
        <strain evidence="3">JCM 14969</strain>
    </source>
</reference>
<dbReference type="PANTHER" id="PTHR30121">
    <property type="entry name" value="UNCHARACTERIZED PROTEIN YJGR-RELATED"/>
    <property type="match status" value="1"/>
</dbReference>
<evidence type="ECO:0008006" key="4">
    <source>
        <dbReference type="Google" id="ProtNLM"/>
    </source>
</evidence>
<dbReference type="Proteomes" id="UP001500393">
    <property type="component" value="Unassembled WGS sequence"/>
</dbReference>
<organism evidence="2 3">
    <name type="scientific">Kribbella sancticallisti</name>
    <dbReference type="NCBI Taxonomy" id="460087"/>
    <lineage>
        <taxon>Bacteria</taxon>
        <taxon>Bacillati</taxon>
        <taxon>Actinomycetota</taxon>
        <taxon>Actinomycetes</taxon>
        <taxon>Propionibacteriales</taxon>
        <taxon>Kribbellaceae</taxon>
        <taxon>Kribbella</taxon>
    </lineage>
</organism>
<dbReference type="PANTHER" id="PTHR30121:SF6">
    <property type="entry name" value="SLR6007 PROTEIN"/>
    <property type="match status" value="1"/>
</dbReference>
<dbReference type="Pfam" id="PF12846">
    <property type="entry name" value="AAA_10"/>
    <property type="match status" value="1"/>
</dbReference>
<proteinExistence type="predicted"/>
<accession>A0ABP4QPE9</accession>
<name>A0ABP4QPE9_9ACTN</name>
<evidence type="ECO:0000313" key="2">
    <source>
        <dbReference type="EMBL" id="GAA1616509.1"/>
    </source>
</evidence>
<feature type="compositionally biased region" description="Polar residues" evidence="1">
    <location>
        <begin position="316"/>
        <end position="325"/>
    </location>
</feature>
<dbReference type="Gene3D" id="3.40.50.300">
    <property type="entry name" value="P-loop containing nucleotide triphosphate hydrolases"/>
    <property type="match status" value="1"/>
</dbReference>